<name>A0A2T8I9P3_9POAL</name>
<dbReference type="EMBL" id="CM008053">
    <property type="protein sequence ID" value="PVH34387.1"/>
    <property type="molecule type" value="Genomic_DNA"/>
</dbReference>
<protein>
    <submittedName>
        <fullName evidence="2">Uncharacterized protein</fullName>
    </submittedName>
</protein>
<accession>A0A2T8I9P3</accession>
<dbReference type="Gramene" id="PVH34387">
    <property type="protein sequence ID" value="PVH34387"/>
    <property type="gene ID" value="PAHAL_8G211200"/>
</dbReference>
<proteinExistence type="predicted"/>
<feature type="region of interest" description="Disordered" evidence="1">
    <location>
        <begin position="1"/>
        <end position="54"/>
    </location>
</feature>
<dbReference type="Proteomes" id="UP000243499">
    <property type="component" value="Chromosome 8"/>
</dbReference>
<sequence length="129" mass="14024">MADLPSGPRPTLTVEPGTCPPLPDGRTAPLPPSTHRPPPTLPSPTRLPSQGAALPPLRAARLRLARPAAPPAARLWPAACRPRLVCSLGPACALLRPPVTFRRRRPLQPSTRRHWFVQSYCCSFPLLQL</sequence>
<feature type="compositionally biased region" description="Low complexity" evidence="1">
    <location>
        <begin position="43"/>
        <end position="54"/>
    </location>
</feature>
<gene>
    <name evidence="2" type="ORF">PAHAL_8G211200</name>
</gene>
<reference evidence="2" key="1">
    <citation type="submission" date="2018-04" db="EMBL/GenBank/DDBJ databases">
        <title>WGS assembly of Panicum hallii.</title>
        <authorList>
            <person name="Lovell J."/>
            <person name="Jenkins J."/>
            <person name="Lowry D."/>
            <person name="Mamidi S."/>
            <person name="Sreedasyam A."/>
            <person name="Weng X."/>
            <person name="Barry K."/>
            <person name="Bonette J."/>
            <person name="Campitelli B."/>
            <person name="Daum C."/>
            <person name="Gordon S."/>
            <person name="Gould B."/>
            <person name="Lipzen A."/>
            <person name="Macqueen A."/>
            <person name="Palacio-Mejia J."/>
            <person name="Plott C."/>
            <person name="Shakirov E."/>
            <person name="Shu S."/>
            <person name="Yoshinaga Y."/>
            <person name="Zane M."/>
            <person name="Rokhsar D."/>
            <person name="Grimwood J."/>
            <person name="Schmutz J."/>
            <person name="Juenger T."/>
        </authorList>
    </citation>
    <scope>NUCLEOTIDE SEQUENCE [LARGE SCALE GENOMIC DNA]</scope>
    <source>
        <strain evidence="2">FIL2</strain>
    </source>
</reference>
<dbReference type="AlphaFoldDB" id="A0A2T8I9P3"/>
<evidence type="ECO:0000256" key="1">
    <source>
        <dbReference type="SAM" id="MobiDB-lite"/>
    </source>
</evidence>
<evidence type="ECO:0000313" key="2">
    <source>
        <dbReference type="EMBL" id="PVH34387.1"/>
    </source>
</evidence>
<feature type="compositionally biased region" description="Pro residues" evidence="1">
    <location>
        <begin position="18"/>
        <end position="42"/>
    </location>
</feature>
<organism evidence="2">
    <name type="scientific">Panicum hallii</name>
    <dbReference type="NCBI Taxonomy" id="206008"/>
    <lineage>
        <taxon>Eukaryota</taxon>
        <taxon>Viridiplantae</taxon>
        <taxon>Streptophyta</taxon>
        <taxon>Embryophyta</taxon>
        <taxon>Tracheophyta</taxon>
        <taxon>Spermatophyta</taxon>
        <taxon>Magnoliopsida</taxon>
        <taxon>Liliopsida</taxon>
        <taxon>Poales</taxon>
        <taxon>Poaceae</taxon>
        <taxon>PACMAD clade</taxon>
        <taxon>Panicoideae</taxon>
        <taxon>Panicodae</taxon>
        <taxon>Paniceae</taxon>
        <taxon>Panicinae</taxon>
        <taxon>Panicum</taxon>
        <taxon>Panicum sect. Panicum</taxon>
    </lineage>
</organism>